<feature type="compositionally biased region" description="Pro residues" evidence="1">
    <location>
        <begin position="70"/>
        <end position="81"/>
    </location>
</feature>
<accession>A0A8X6NR17</accession>
<dbReference type="Proteomes" id="UP000887013">
    <property type="component" value="Unassembled WGS sequence"/>
</dbReference>
<gene>
    <name evidence="2" type="primary">AVEN_80078_1</name>
    <name evidence="2" type="ORF">NPIL_61011</name>
</gene>
<dbReference type="AlphaFoldDB" id="A0A8X6NR17"/>
<evidence type="ECO:0000313" key="3">
    <source>
        <dbReference type="Proteomes" id="UP000887013"/>
    </source>
</evidence>
<dbReference type="OrthoDB" id="10597373at2759"/>
<name>A0A8X6NR17_NEPPI</name>
<reference evidence="2" key="1">
    <citation type="submission" date="2020-08" db="EMBL/GenBank/DDBJ databases">
        <title>Multicomponent nature underlies the extraordinary mechanical properties of spider dragline silk.</title>
        <authorList>
            <person name="Kono N."/>
            <person name="Nakamura H."/>
            <person name="Mori M."/>
            <person name="Yoshida Y."/>
            <person name="Ohtoshi R."/>
            <person name="Malay A.D."/>
            <person name="Moran D.A.P."/>
            <person name="Tomita M."/>
            <person name="Numata K."/>
            <person name="Arakawa K."/>
        </authorList>
    </citation>
    <scope>NUCLEOTIDE SEQUENCE</scope>
</reference>
<evidence type="ECO:0000256" key="1">
    <source>
        <dbReference type="SAM" id="MobiDB-lite"/>
    </source>
</evidence>
<evidence type="ECO:0000313" key="2">
    <source>
        <dbReference type="EMBL" id="GFT26112.1"/>
    </source>
</evidence>
<protein>
    <submittedName>
        <fullName evidence="2">Uncharacterized protein</fullName>
    </submittedName>
</protein>
<organism evidence="2 3">
    <name type="scientific">Nephila pilipes</name>
    <name type="common">Giant wood spider</name>
    <name type="synonym">Nephila maculata</name>
    <dbReference type="NCBI Taxonomy" id="299642"/>
    <lineage>
        <taxon>Eukaryota</taxon>
        <taxon>Metazoa</taxon>
        <taxon>Ecdysozoa</taxon>
        <taxon>Arthropoda</taxon>
        <taxon>Chelicerata</taxon>
        <taxon>Arachnida</taxon>
        <taxon>Araneae</taxon>
        <taxon>Araneomorphae</taxon>
        <taxon>Entelegynae</taxon>
        <taxon>Araneoidea</taxon>
        <taxon>Nephilidae</taxon>
        <taxon>Nephila</taxon>
    </lineage>
</organism>
<sequence>MHVGRQPNSGFRLDRIIFHPLPLIVYPPIANPCSITITTNVQLFLPSLSSHHATTASKLFHELARHPPHFGPPLSPPPYPSSPASLCGQKRKVEKTLSRDVPSGAFADLPPSLPPTPSAGARPPFNKPSCFLPPYPLQQPPLGRPRPSNVRILILVSYRGASVTIPLQNDLAYLRHFLRIVPDGWSHDDINGSTTPCTFRRKTLQQAPSSTDAK</sequence>
<dbReference type="EMBL" id="BMAW01011902">
    <property type="protein sequence ID" value="GFT26112.1"/>
    <property type="molecule type" value="Genomic_DNA"/>
</dbReference>
<comment type="caution">
    <text evidence="2">The sequence shown here is derived from an EMBL/GenBank/DDBJ whole genome shotgun (WGS) entry which is preliminary data.</text>
</comment>
<feature type="region of interest" description="Disordered" evidence="1">
    <location>
        <begin position="70"/>
        <end position="125"/>
    </location>
</feature>
<keyword evidence="3" id="KW-1185">Reference proteome</keyword>
<proteinExistence type="predicted"/>